<protein>
    <submittedName>
        <fullName evidence="5">Uncharacterized protein</fullName>
    </submittedName>
</protein>
<keyword evidence="4" id="KW-1133">Transmembrane helix</keyword>
<evidence type="ECO:0000256" key="4">
    <source>
        <dbReference type="SAM" id="Phobius"/>
    </source>
</evidence>
<dbReference type="Pfam" id="PF07279">
    <property type="entry name" value="DUF1442"/>
    <property type="match status" value="1"/>
</dbReference>
<evidence type="ECO:0000313" key="5">
    <source>
        <dbReference type="EMBL" id="RYR48879.1"/>
    </source>
</evidence>
<dbReference type="InterPro" id="IPR009902">
    <property type="entry name" value="DUF1442"/>
</dbReference>
<gene>
    <name evidence="5" type="ORF">Ahy_A07g034965</name>
</gene>
<reference evidence="5 6" key="1">
    <citation type="submission" date="2019-01" db="EMBL/GenBank/DDBJ databases">
        <title>Sequencing of cultivated peanut Arachis hypogaea provides insights into genome evolution and oil improvement.</title>
        <authorList>
            <person name="Chen X."/>
        </authorList>
    </citation>
    <scope>NUCLEOTIDE SEQUENCE [LARGE SCALE GENOMIC DNA]</scope>
    <source>
        <strain evidence="6">cv. Fuhuasheng</strain>
        <tissue evidence="5">Leaves</tissue>
    </source>
</reference>
<dbReference type="EMBL" id="SDMP01000007">
    <property type="protein sequence ID" value="RYR48879.1"/>
    <property type="molecule type" value="Genomic_DNA"/>
</dbReference>
<keyword evidence="2" id="KW-0862">Zinc</keyword>
<dbReference type="STRING" id="3818.A0A445CD97"/>
<feature type="compositionally biased region" description="Basic residues" evidence="3">
    <location>
        <begin position="76"/>
        <end position="95"/>
    </location>
</feature>
<dbReference type="GO" id="GO:0046872">
    <property type="term" value="F:metal ion binding"/>
    <property type="evidence" value="ECO:0007669"/>
    <property type="project" value="UniProtKB-KW"/>
</dbReference>
<evidence type="ECO:0000256" key="3">
    <source>
        <dbReference type="SAM" id="MobiDB-lite"/>
    </source>
</evidence>
<evidence type="ECO:0000256" key="2">
    <source>
        <dbReference type="ARBA" id="ARBA00022833"/>
    </source>
</evidence>
<sequence length="295" mass="32763">MSLQNPNPLTPSAPLPSCFLLLCKSSSFISFPISPYPLSLPPPPLSDVLKAISLKQKWDLNDLRVLNSESIGNRFRHCRSRTRSPPRRRTRHRSRSTSSPSPPPPKSRSPSVVANHHKLKKDEEEKRRMHRTGNWALFSFSQALLLTQLQIQESDKARKKFSNAISLSSSQFLGDQNKAADVAAQATLSKFSGSSAISSAVHTLDFPRVLRLVKLSNNGVVLLCKNTGFSFSSLKWRNLLGGHGSSRGVFLCVSFLIYICYCAFRYSLLSKLGICGKGSQGLDEDIFLWDEDLGV</sequence>
<accession>A0A445CD97</accession>
<dbReference type="PANTHER" id="PTHR45686">
    <property type="entry name" value="ADP-RIBOSYLATION FACTOR GTPASE ACTIVATING PROTEIN 3, ISOFORM H-RELATED"/>
    <property type="match status" value="1"/>
</dbReference>
<dbReference type="Proteomes" id="UP000289738">
    <property type="component" value="Chromosome A07"/>
</dbReference>
<feature type="transmembrane region" description="Helical" evidence="4">
    <location>
        <begin position="248"/>
        <end position="268"/>
    </location>
</feature>
<dbReference type="GO" id="GO:0048205">
    <property type="term" value="P:COPI coating of Golgi vesicle"/>
    <property type="evidence" value="ECO:0007669"/>
    <property type="project" value="TreeGrafter"/>
</dbReference>
<keyword evidence="1" id="KW-0479">Metal-binding</keyword>
<keyword evidence="6" id="KW-1185">Reference proteome</keyword>
<dbReference type="PANTHER" id="PTHR45686:SF4">
    <property type="entry name" value="ADP-RIBOSYLATION FACTOR GTPASE ACTIVATING PROTEIN 3, ISOFORM H"/>
    <property type="match status" value="1"/>
</dbReference>
<keyword evidence="4" id="KW-0472">Membrane</keyword>
<dbReference type="GO" id="GO:0000139">
    <property type="term" value="C:Golgi membrane"/>
    <property type="evidence" value="ECO:0007669"/>
    <property type="project" value="GOC"/>
</dbReference>
<proteinExistence type="predicted"/>
<organism evidence="5 6">
    <name type="scientific">Arachis hypogaea</name>
    <name type="common">Peanut</name>
    <dbReference type="NCBI Taxonomy" id="3818"/>
    <lineage>
        <taxon>Eukaryota</taxon>
        <taxon>Viridiplantae</taxon>
        <taxon>Streptophyta</taxon>
        <taxon>Embryophyta</taxon>
        <taxon>Tracheophyta</taxon>
        <taxon>Spermatophyta</taxon>
        <taxon>Magnoliopsida</taxon>
        <taxon>eudicotyledons</taxon>
        <taxon>Gunneridae</taxon>
        <taxon>Pentapetalae</taxon>
        <taxon>rosids</taxon>
        <taxon>fabids</taxon>
        <taxon>Fabales</taxon>
        <taxon>Fabaceae</taxon>
        <taxon>Papilionoideae</taxon>
        <taxon>50 kb inversion clade</taxon>
        <taxon>dalbergioids sensu lato</taxon>
        <taxon>Dalbergieae</taxon>
        <taxon>Pterocarpus clade</taxon>
        <taxon>Arachis</taxon>
    </lineage>
</organism>
<evidence type="ECO:0000256" key="1">
    <source>
        <dbReference type="ARBA" id="ARBA00022723"/>
    </source>
</evidence>
<dbReference type="AlphaFoldDB" id="A0A445CD97"/>
<name>A0A445CD97_ARAHY</name>
<comment type="caution">
    <text evidence="5">The sequence shown here is derived from an EMBL/GenBank/DDBJ whole genome shotgun (WGS) entry which is preliminary data.</text>
</comment>
<evidence type="ECO:0000313" key="6">
    <source>
        <dbReference type="Proteomes" id="UP000289738"/>
    </source>
</evidence>
<feature type="region of interest" description="Disordered" evidence="3">
    <location>
        <begin position="76"/>
        <end position="128"/>
    </location>
</feature>
<keyword evidence="4" id="KW-0812">Transmembrane</keyword>